<dbReference type="VEuPathDB" id="PiroplasmaDB:BOVATA_038600"/>
<evidence type="ECO:0000256" key="1">
    <source>
        <dbReference type="SAM" id="MobiDB-lite"/>
    </source>
</evidence>
<feature type="region of interest" description="Disordered" evidence="1">
    <location>
        <begin position="420"/>
        <end position="771"/>
    </location>
</feature>
<dbReference type="GO" id="GO:0016874">
    <property type="term" value="F:ligase activity"/>
    <property type="evidence" value="ECO:0007669"/>
    <property type="project" value="UniProtKB-KW"/>
</dbReference>
<feature type="compositionally biased region" description="Basic and acidic residues" evidence="1">
    <location>
        <begin position="334"/>
        <end position="347"/>
    </location>
</feature>
<name>A0A2H6KH93_9APIC</name>
<keyword evidence="3" id="KW-0436">Ligase</keyword>
<evidence type="ECO:0000313" key="4">
    <source>
        <dbReference type="Proteomes" id="UP000236319"/>
    </source>
</evidence>
<feature type="region of interest" description="Disordered" evidence="1">
    <location>
        <begin position="139"/>
        <end position="383"/>
    </location>
</feature>
<feature type="compositionally biased region" description="Basic and acidic residues" evidence="1">
    <location>
        <begin position="271"/>
        <end position="286"/>
    </location>
</feature>
<feature type="compositionally biased region" description="Basic and acidic residues" evidence="1">
    <location>
        <begin position="466"/>
        <end position="480"/>
    </location>
</feature>
<feature type="chain" id="PRO_5014144172" evidence="2">
    <location>
        <begin position="24"/>
        <end position="771"/>
    </location>
</feature>
<feature type="region of interest" description="Disordered" evidence="1">
    <location>
        <begin position="32"/>
        <end position="121"/>
    </location>
</feature>
<feature type="compositionally biased region" description="Basic and acidic residues" evidence="1">
    <location>
        <begin position="152"/>
        <end position="167"/>
    </location>
</feature>
<feature type="compositionally biased region" description="Basic and acidic residues" evidence="1">
    <location>
        <begin position="313"/>
        <end position="327"/>
    </location>
</feature>
<feature type="compositionally biased region" description="Basic residues" evidence="1">
    <location>
        <begin position="532"/>
        <end position="543"/>
    </location>
</feature>
<dbReference type="OrthoDB" id="10550051at2759"/>
<dbReference type="Proteomes" id="UP000236319">
    <property type="component" value="Unassembled WGS sequence"/>
</dbReference>
<feature type="compositionally biased region" description="Basic and acidic residues" evidence="1">
    <location>
        <begin position="204"/>
        <end position="227"/>
    </location>
</feature>
<reference evidence="3 4" key="1">
    <citation type="journal article" date="2017" name="BMC Genomics">
        <title>Whole-genome assembly of Babesia ovata and comparative genomics between closely related pathogens.</title>
        <authorList>
            <person name="Yamagishi J."/>
            <person name="Asada M."/>
            <person name="Hakimi H."/>
            <person name="Tanaka T.Q."/>
            <person name="Sugimoto C."/>
            <person name="Kawazu S."/>
        </authorList>
    </citation>
    <scope>NUCLEOTIDE SEQUENCE [LARGE SCALE GENOMIC DNA]</scope>
    <source>
        <strain evidence="3 4">Miyake</strain>
    </source>
</reference>
<dbReference type="EMBL" id="BDSA01000004">
    <property type="protein sequence ID" value="GBE62367.1"/>
    <property type="molecule type" value="Genomic_DNA"/>
</dbReference>
<dbReference type="AlphaFoldDB" id="A0A2H6KH93"/>
<feature type="signal peptide" evidence="2">
    <location>
        <begin position="1"/>
        <end position="23"/>
    </location>
</feature>
<feature type="compositionally biased region" description="Basic residues" evidence="1">
    <location>
        <begin position="551"/>
        <end position="591"/>
    </location>
</feature>
<feature type="compositionally biased region" description="Acidic residues" evidence="1">
    <location>
        <begin position="481"/>
        <end position="501"/>
    </location>
</feature>
<dbReference type="GeneID" id="39876137"/>
<proteinExistence type="predicted"/>
<feature type="compositionally biased region" description="Polar residues" evidence="1">
    <location>
        <begin position="503"/>
        <end position="512"/>
    </location>
</feature>
<feature type="compositionally biased region" description="Basic residues" evidence="1">
    <location>
        <begin position="65"/>
        <end position="77"/>
    </location>
</feature>
<feature type="compositionally biased region" description="Polar residues" evidence="1">
    <location>
        <begin position="699"/>
        <end position="708"/>
    </location>
</feature>
<keyword evidence="2" id="KW-0732">Signal</keyword>
<sequence>MKAIFLFSTLLVVAHHQVWECFAKHYETHDVEGDTSLTNKPYDDSDRNENSTVLESKTRGAPLYRSKHTSRKGRKSSSKFPESTVNRTLSLDDGRHVLYKNHSKSNGKKSPSSNGRADEKKVFRVKKTVEILIDAPTRRGKRSADAVGKLSKKSDGVEVPDTSRSDVEVTSGVPTNVTMEKSPVHSDEVVTKSTYPETGVDNGTVDHRLPEDTTRIEEGKPDMTRESTDDDISSNGAKEMDYADTPNKKSELTLEDPGTDSSATFESPSLHTKDGDDSLKGFDRSPLESPSDTNVSIAPGMVVPHHRSSHPLHTRDDVRGDDGDDRPTTPAEYDEPRVRNDHGHGEFNEPSNHRAHARPEHDTYKRSVHKGEVEAHHGKRGTKKYYNELGDEYVADRRTEFEEKSDRRMKTAHRDLTGDAIADVTDRTGEPDSTYVDVAADEVKDDDSNTGMTNEDSGFPFYPQMIEKEAIIDDTDKSADFDEDTMSNEDDSGDTETDDSTEMNSGISTPASETVDDNESTEVSDGSSLRGLRSKGRKGSKKNTKLETSKMSKKSKKKAVNKRKSADKKAKRNKRLERKRMTRAARKRSKKDAKQAKIAAKKSLKEAKKEAKDAIKKESKMPEGVNLILPVSETPAPKSMTNSSNDDITGKDEKSSWTPVNSLGAGAEKADSAEGDSEVAGKGPGDCATSDDAVAPKDSSATSISSVDGKTVGVDDTAEGTMAEKDSTPAVEDSNVDEGDEAHTNDSEEALGDETAAEETAEDNGVEITHL</sequence>
<accession>A0A2H6KH93</accession>
<feature type="compositionally biased region" description="Basic and acidic residues" evidence="1">
    <location>
        <begin position="238"/>
        <end position="252"/>
    </location>
</feature>
<evidence type="ECO:0000256" key="2">
    <source>
        <dbReference type="SAM" id="SignalP"/>
    </source>
</evidence>
<keyword evidence="4" id="KW-1185">Reference proteome</keyword>
<feature type="compositionally biased region" description="Acidic residues" evidence="1">
    <location>
        <begin position="747"/>
        <end position="765"/>
    </location>
</feature>
<dbReference type="RefSeq" id="XP_028868610.1">
    <property type="nucleotide sequence ID" value="XM_029012777.1"/>
</dbReference>
<protein>
    <submittedName>
        <fullName evidence="3">E3 ubiquitin-ligase RNF213, putative</fullName>
    </submittedName>
</protein>
<feature type="compositionally biased region" description="Basic and acidic residues" evidence="1">
    <location>
        <begin position="603"/>
        <end position="621"/>
    </location>
</feature>
<gene>
    <name evidence="3" type="ORF">BOVATA_038600</name>
</gene>
<organism evidence="3 4">
    <name type="scientific">Babesia ovata</name>
    <dbReference type="NCBI Taxonomy" id="189622"/>
    <lineage>
        <taxon>Eukaryota</taxon>
        <taxon>Sar</taxon>
        <taxon>Alveolata</taxon>
        <taxon>Apicomplexa</taxon>
        <taxon>Aconoidasida</taxon>
        <taxon>Piroplasmida</taxon>
        <taxon>Babesiidae</taxon>
        <taxon>Babesia</taxon>
    </lineage>
</organism>
<comment type="caution">
    <text evidence="3">The sequence shown here is derived from an EMBL/GenBank/DDBJ whole genome shotgun (WGS) entry which is preliminary data.</text>
</comment>
<feature type="compositionally biased region" description="Polar residues" evidence="1">
    <location>
        <begin position="78"/>
        <end position="89"/>
    </location>
</feature>
<feature type="compositionally biased region" description="Basic and acidic residues" evidence="1">
    <location>
        <begin position="357"/>
        <end position="376"/>
    </location>
</feature>
<evidence type="ECO:0000313" key="3">
    <source>
        <dbReference type="EMBL" id="GBE62367.1"/>
    </source>
</evidence>
<feature type="compositionally biased region" description="Basic residues" evidence="1">
    <location>
        <begin position="97"/>
        <end position="107"/>
    </location>
</feature>
<feature type="compositionally biased region" description="Polar residues" evidence="1">
    <location>
        <begin position="259"/>
        <end position="270"/>
    </location>
</feature>